<dbReference type="PANTHER" id="PTHR36449">
    <property type="entry name" value="ACETYLTRANSFERASE-RELATED"/>
    <property type="match status" value="1"/>
</dbReference>
<keyword evidence="2" id="KW-1277">Toxin-antitoxin system</keyword>
<evidence type="ECO:0000256" key="1">
    <source>
        <dbReference type="ARBA" id="ARBA00022491"/>
    </source>
</evidence>
<dbReference type="InterPro" id="IPR016181">
    <property type="entry name" value="Acyl_CoA_acyltransferase"/>
</dbReference>
<evidence type="ECO:0000259" key="6">
    <source>
        <dbReference type="PROSITE" id="PS51186"/>
    </source>
</evidence>
<dbReference type="SUPFAM" id="SSF55729">
    <property type="entry name" value="Acyl-CoA N-acyltransferases (Nat)"/>
    <property type="match status" value="1"/>
</dbReference>
<keyword evidence="1" id="KW-0678">Repressor</keyword>
<keyword evidence="3" id="KW-0808">Transferase</keyword>
<evidence type="ECO:0000256" key="5">
    <source>
        <dbReference type="ARBA" id="ARBA00049880"/>
    </source>
</evidence>
<sequence length="136" mass="14992">MRRPDDGPELPRVLGFYTLTLGSLERASLPGTLSKGLPPRYPVPVIILGRLARHVRVRGQGYGERLLLDAHDRALEISEHAGGVAVVVDAKDEAAAAFYARFGYQELETVAEGRWPRRMFLALADIRKANEEAVGE</sequence>
<keyword evidence="8" id="KW-1185">Reference proteome</keyword>
<dbReference type="PANTHER" id="PTHR36449:SF1">
    <property type="entry name" value="ACETYLTRANSFERASE"/>
    <property type="match status" value="1"/>
</dbReference>
<evidence type="ECO:0000256" key="2">
    <source>
        <dbReference type="ARBA" id="ARBA00022649"/>
    </source>
</evidence>
<keyword evidence="4" id="KW-0012">Acyltransferase</keyword>
<dbReference type="PROSITE" id="PS51186">
    <property type="entry name" value="GNAT"/>
    <property type="match status" value="1"/>
</dbReference>
<protein>
    <submittedName>
        <fullName evidence="7">Acetyltransferase (GNAT) family protein</fullName>
    </submittedName>
</protein>
<evidence type="ECO:0000256" key="4">
    <source>
        <dbReference type="ARBA" id="ARBA00023315"/>
    </source>
</evidence>
<dbReference type="Gene3D" id="3.40.630.30">
    <property type="match status" value="1"/>
</dbReference>
<organism evidence="7 8">
    <name type="scientific">Archangium gephyra</name>
    <dbReference type="NCBI Taxonomy" id="48"/>
    <lineage>
        <taxon>Bacteria</taxon>
        <taxon>Pseudomonadati</taxon>
        <taxon>Myxococcota</taxon>
        <taxon>Myxococcia</taxon>
        <taxon>Myxococcales</taxon>
        <taxon>Cystobacterineae</taxon>
        <taxon>Archangiaceae</taxon>
        <taxon>Archangium</taxon>
    </lineage>
</organism>
<dbReference type="Pfam" id="PF13508">
    <property type="entry name" value="Acetyltransf_7"/>
    <property type="match status" value="1"/>
</dbReference>
<name>A0ABX9JKM6_9BACT</name>
<dbReference type="EMBL" id="QUMU01000025">
    <property type="protein sequence ID" value="REG15391.1"/>
    <property type="molecule type" value="Genomic_DNA"/>
</dbReference>
<gene>
    <name evidence="7" type="ORF">ATI61_12517</name>
</gene>
<reference evidence="7 8" key="1">
    <citation type="submission" date="2018-08" db="EMBL/GenBank/DDBJ databases">
        <title>Genomic Encyclopedia of Archaeal and Bacterial Type Strains, Phase II (KMG-II): from individual species to whole genera.</title>
        <authorList>
            <person name="Goeker M."/>
        </authorList>
    </citation>
    <scope>NUCLEOTIDE SEQUENCE [LARGE SCALE GENOMIC DNA]</scope>
    <source>
        <strain evidence="7 8">DSM 2261</strain>
    </source>
</reference>
<dbReference type="RefSeq" id="WP_169800828.1">
    <property type="nucleotide sequence ID" value="NZ_CP011509.1"/>
</dbReference>
<evidence type="ECO:0000256" key="3">
    <source>
        <dbReference type="ARBA" id="ARBA00022679"/>
    </source>
</evidence>
<comment type="caution">
    <text evidence="7">The sequence shown here is derived from an EMBL/GenBank/DDBJ whole genome shotgun (WGS) entry which is preliminary data.</text>
</comment>
<comment type="catalytic activity">
    <reaction evidence="5">
        <text>glycyl-tRNA(Gly) + acetyl-CoA = N-acetylglycyl-tRNA(Gly) + CoA + H(+)</text>
        <dbReference type="Rhea" id="RHEA:81867"/>
        <dbReference type="Rhea" id="RHEA-COMP:9683"/>
        <dbReference type="Rhea" id="RHEA-COMP:19766"/>
        <dbReference type="ChEBI" id="CHEBI:15378"/>
        <dbReference type="ChEBI" id="CHEBI:57287"/>
        <dbReference type="ChEBI" id="CHEBI:57288"/>
        <dbReference type="ChEBI" id="CHEBI:78522"/>
        <dbReference type="ChEBI" id="CHEBI:232036"/>
    </reaction>
</comment>
<proteinExistence type="predicted"/>
<evidence type="ECO:0000313" key="8">
    <source>
        <dbReference type="Proteomes" id="UP000256345"/>
    </source>
</evidence>
<feature type="domain" description="N-acetyltransferase" evidence="6">
    <location>
        <begin position="1"/>
        <end position="124"/>
    </location>
</feature>
<dbReference type="InterPro" id="IPR000182">
    <property type="entry name" value="GNAT_dom"/>
</dbReference>
<dbReference type="Proteomes" id="UP000256345">
    <property type="component" value="Unassembled WGS sequence"/>
</dbReference>
<evidence type="ECO:0000313" key="7">
    <source>
        <dbReference type="EMBL" id="REG15391.1"/>
    </source>
</evidence>
<accession>A0ABX9JKM6</accession>